<sequence>MSKVIKQSASLLVVAPSNEVLFMRRPSHGSYPSAHVFPGGVLEPDDPHLTYCALRETYEETGLLISPEGGSRPQLHSVGMETYEDALRANGTNPSHYDWTKPHSIGLTPMSQWITPPHNKKRFATQFYLYQAPHAFDLQHVKSSEVDKIEWLSPDEALSQFKSGNISMMPPQFYLMTALSEKGIQGAIRSLSERAFAPFLRKKHPDGRIELDWGEGEAGILSVDKASGQVTKIEYIRPRI</sequence>
<organism evidence="8 9">
    <name type="scientific">Trichomonascus ciferrii</name>
    <dbReference type="NCBI Taxonomy" id="44093"/>
    <lineage>
        <taxon>Eukaryota</taxon>
        <taxon>Fungi</taxon>
        <taxon>Dikarya</taxon>
        <taxon>Ascomycota</taxon>
        <taxon>Saccharomycotina</taxon>
        <taxon>Dipodascomycetes</taxon>
        <taxon>Dipodascales</taxon>
        <taxon>Trichomonascaceae</taxon>
        <taxon>Trichomonascus</taxon>
        <taxon>Trichomonascus ciferrii complex</taxon>
    </lineage>
</organism>
<keyword evidence="4" id="KW-0378">Hydrolase</keyword>
<evidence type="ECO:0000259" key="7">
    <source>
        <dbReference type="PROSITE" id="PS51462"/>
    </source>
</evidence>
<dbReference type="PANTHER" id="PTHR12318:SF0">
    <property type="entry name" value="ACYL-COENZYME A DIPHOSPHATASE NUDT19"/>
    <property type="match status" value="1"/>
</dbReference>
<dbReference type="GO" id="GO:0046872">
    <property type="term" value="F:metal ion binding"/>
    <property type="evidence" value="ECO:0007669"/>
    <property type="project" value="UniProtKB-KW"/>
</dbReference>
<dbReference type="InterPro" id="IPR000086">
    <property type="entry name" value="NUDIX_hydrolase_dom"/>
</dbReference>
<comment type="cofactor">
    <cofactor evidence="2">
        <name>Mg(2+)</name>
        <dbReference type="ChEBI" id="CHEBI:18420"/>
    </cofactor>
</comment>
<gene>
    <name evidence="8" type="ORF">TRICI_006385</name>
</gene>
<dbReference type="PROSITE" id="PS51462">
    <property type="entry name" value="NUDIX"/>
    <property type="match status" value="1"/>
</dbReference>
<dbReference type="GO" id="GO:0016818">
    <property type="term" value="F:hydrolase activity, acting on acid anhydrides, in phosphorus-containing anhydrides"/>
    <property type="evidence" value="ECO:0007669"/>
    <property type="project" value="InterPro"/>
</dbReference>
<proteinExistence type="predicted"/>
<evidence type="ECO:0000313" key="9">
    <source>
        <dbReference type="Proteomes" id="UP000761534"/>
    </source>
</evidence>
<keyword evidence="6" id="KW-0464">Manganese</keyword>
<dbReference type="PANTHER" id="PTHR12318">
    <property type="entry name" value="TESTOSTERONE-REGULATED PROTEIN RP2"/>
    <property type="match status" value="1"/>
</dbReference>
<dbReference type="Proteomes" id="UP000761534">
    <property type="component" value="Unassembled WGS sequence"/>
</dbReference>
<dbReference type="AlphaFoldDB" id="A0A642UP95"/>
<dbReference type="VEuPathDB" id="FungiDB:TRICI_006385"/>
<dbReference type="InterPro" id="IPR015797">
    <property type="entry name" value="NUDIX_hydrolase-like_dom_sf"/>
</dbReference>
<name>A0A642UP95_9ASCO</name>
<dbReference type="Gene3D" id="3.90.79.10">
    <property type="entry name" value="Nucleoside Triphosphate Pyrophosphohydrolase"/>
    <property type="match status" value="1"/>
</dbReference>
<evidence type="ECO:0000256" key="1">
    <source>
        <dbReference type="ARBA" id="ARBA00001936"/>
    </source>
</evidence>
<evidence type="ECO:0000256" key="6">
    <source>
        <dbReference type="ARBA" id="ARBA00023211"/>
    </source>
</evidence>
<evidence type="ECO:0000256" key="3">
    <source>
        <dbReference type="ARBA" id="ARBA00022723"/>
    </source>
</evidence>
<protein>
    <recommendedName>
        <fullName evidence="7">Nudix hydrolase domain-containing protein</fullName>
    </recommendedName>
</protein>
<dbReference type="CDD" id="cd18870">
    <property type="entry name" value="NUDIX_AcylCoAdiphos_Nudt19"/>
    <property type="match status" value="1"/>
</dbReference>
<dbReference type="SUPFAM" id="SSF55811">
    <property type="entry name" value="Nudix"/>
    <property type="match status" value="1"/>
</dbReference>
<evidence type="ECO:0000256" key="2">
    <source>
        <dbReference type="ARBA" id="ARBA00001946"/>
    </source>
</evidence>
<accession>A0A642UP95</accession>
<dbReference type="Pfam" id="PF00293">
    <property type="entry name" value="NUDIX"/>
    <property type="match status" value="1"/>
</dbReference>
<feature type="domain" description="Nudix hydrolase" evidence="7">
    <location>
        <begin position="4"/>
        <end position="174"/>
    </location>
</feature>
<keyword evidence="9" id="KW-1185">Reference proteome</keyword>
<evidence type="ECO:0000256" key="4">
    <source>
        <dbReference type="ARBA" id="ARBA00022801"/>
    </source>
</evidence>
<dbReference type="EMBL" id="SWFS01000529">
    <property type="protein sequence ID" value="KAA8899157.1"/>
    <property type="molecule type" value="Genomic_DNA"/>
</dbReference>
<dbReference type="OrthoDB" id="1695362at2759"/>
<dbReference type="InterPro" id="IPR039121">
    <property type="entry name" value="NUDT19"/>
</dbReference>
<comment type="caution">
    <text evidence="8">The sequence shown here is derived from an EMBL/GenBank/DDBJ whole genome shotgun (WGS) entry which is preliminary data.</text>
</comment>
<keyword evidence="5" id="KW-0460">Magnesium</keyword>
<reference evidence="8" key="1">
    <citation type="journal article" date="2019" name="G3 (Bethesda)">
        <title>Genome Assemblies of Two Rare Opportunistic Yeast Pathogens: Diutina rugosa (syn. Candida rugosa) and Trichomonascus ciferrii (syn. Candida ciferrii).</title>
        <authorList>
            <person name="Mixao V."/>
            <person name="Saus E."/>
            <person name="Hansen A.P."/>
            <person name="Lass-Florl C."/>
            <person name="Gabaldon T."/>
        </authorList>
    </citation>
    <scope>NUCLEOTIDE SEQUENCE</scope>
    <source>
        <strain evidence="8">CBS 4856</strain>
    </source>
</reference>
<evidence type="ECO:0000256" key="5">
    <source>
        <dbReference type="ARBA" id="ARBA00022842"/>
    </source>
</evidence>
<comment type="cofactor">
    <cofactor evidence="1">
        <name>Mn(2+)</name>
        <dbReference type="ChEBI" id="CHEBI:29035"/>
    </cofactor>
</comment>
<keyword evidence="3" id="KW-0479">Metal-binding</keyword>
<dbReference type="GO" id="GO:0005739">
    <property type="term" value="C:mitochondrion"/>
    <property type="evidence" value="ECO:0007669"/>
    <property type="project" value="TreeGrafter"/>
</dbReference>
<evidence type="ECO:0000313" key="8">
    <source>
        <dbReference type="EMBL" id="KAA8899157.1"/>
    </source>
</evidence>